<evidence type="ECO:0000313" key="2">
    <source>
        <dbReference type="EnsemblPlants" id="OMERI08G05870.1"/>
    </source>
</evidence>
<proteinExistence type="predicted"/>
<dbReference type="Proteomes" id="UP000008021">
    <property type="component" value="Chromosome 8"/>
</dbReference>
<evidence type="ECO:0000256" key="1">
    <source>
        <dbReference type="SAM" id="MobiDB-lite"/>
    </source>
</evidence>
<keyword evidence="3" id="KW-1185">Reference proteome</keyword>
<dbReference type="HOGENOM" id="CLU_2577913_0_0_1"/>
<dbReference type="EnsemblPlants" id="OMERI08G05870.1">
    <property type="protein sequence ID" value="OMERI08G05870.1"/>
    <property type="gene ID" value="OMERI08G05870"/>
</dbReference>
<feature type="region of interest" description="Disordered" evidence="1">
    <location>
        <begin position="1"/>
        <end position="29"/>
    </location>
</feature>
<dbReference type="Gramene" id="OMERI08G05870.1">
    <property type="protein sequence ID" value="OMERI08G05870.1"/>
    <property type="gene ID" value="OMERI08G05870"/>
</dbReference>
<accession>A0A0E0EJ20</accession>
<reference evidence="2" key="2">
    <citation type="submission" date="2018-05" db="EMBL/GenBank/DDBJ databases">
        <title>OmerRS3 (Oryza meridionalis Reference Sequence Version 3).</title>
        <authorList>
            <person name="Zhang J."/>
            <person name="Kudrna D."/>
            <person name="Lee S."/>
            <person name="Talag J."/>
            <person name="Welchert J."/>
            <person name="Wing R.A."/>
        </authorList>
    </citation>
    <scope>NUCLEOTIDE SEQUENCE [LARGE SCALE GENOMIC DNA]</scope>
    <source>
        <strain evidence="2">cv. OR44</strain>
    </source>
</reference>
<feature type="compositionally biased region" description="Polar residues" evidence="1">
    <location>
        <begin position="15"/>
        <end position="29"/>
    </location>
</feature>
<organism evidence="2">
    <name type="scientific">Oryza meridionalis</name>
    <dbReference type="NCBI Taxonomy" id="40149"/>
    <lineage>
        <taxon>Eukaryota</taxon>
        <taxon>Viridiplantae</taxon>
        <taxon>Streptophyta</taxon>
        <taxon>Embryophyta</taxon>
        <taxon>Tracheophyta</taxon>
        <taxon>Spermatophyta</taxon>
        <taxon>Magnoliopsida</taxon>
        <taxon>Liliopsida</taxon>
        <taxon>Poales</taxon>
        <taxon>Poaceae</taxon>
        <taxon>BOP clade</taxon>
        <taxon>Oryzoideae</taxon>
        <taxon>Oryzeae</taxon>
        <taxon>Oryzinae</taxon>
        <taxon>Oryza</taxon>
    </lineage>
</organism>
<dbReference type="AlphaFoldDB" id="A0A0E0EJ20"/>
<reference evidence="2" key="1">
    <citation type="submission" date="2015-04" db="UniProtKB">
        <authorList>
            <consortium name="EnsemblPlants"/>
        </authorList>
    </citation>
    <scope>IDENTIFICATION</scope>
</reference>
<sequence>MLFSCELSYSRKQPGFSTTDRSMSSEIKQPSRSKASWLASSLSSPEVEPIILQQTEGKILLKLDEVPTLEQTTKGLAWPFL</sequence>
<name>A0A0E0EJ20_9ORYZ</name>
<protein>
    <submittedName>
        <fullName evidence="2">Uncharacterized protein</fullName>
    </submittedName>
</protein>
<evidence type="ECO:0000313" key="3">
    <source>
        <dbReference type="Proteomes" id="UP000008021"/>
    </source>
</evidence>